<sequence length="37" mass="3972">SASLLIRTHTHLRHTPFAAGARAPVNLCTHLTPSLPI</sequence>
<gene>
    <name evidence="1" type="ORF">METZ01_LOCUS217246</name>
</gene>
<evidence type="ECO:0000313" key="1">
    <source>
        <dbReference type="EMBL" id="SVB64392.1"/>
    </source>
</evidence>
<dbReference type="AlphaFoldDB" id="A0A382FP41"/>
<name>A0A382FP41_9ZZZZ</name>
<accession>A0A382FP41</accession>
<reference evidence="1" key="1">
    <citation type="submission" date="2018-05" db="EMBL/GenBank/DDBJ databases">
        <authorList>
            <person name="Lanie J.A."/>
            <person name="Ng W.-L."/>
            <person name="Kazmierczak K.M."/>
            <person name="Andrzejewski T.M."/>
            <person name="Davidsen T.M."/>
            <person name="Wayne K.J."/>
            <person name="Tettelin H."/>
            <person name="Glass J.I."/>
            <person name="Rusch D."/>
            <person name="Podicherti R."/>
            <person name="Tsui H.-C.T."/>
            <person name="Winkler M.E."/>
        </authorList>
    </citation>
    <scope>NUCLEOTIDE SEQUENCE</scope>
</reference>
<proteinExistence type="predicted"/>
<feature type="non-terminal residue" evidence="1">
    <location>
        <position position="1"/>
    </location>
</feature>
<protein>
    <submittedName>
        <fullName evidence="1">Uncharacterized protein</fullName>
    </submittedName>
</protein>
<dbReference type="EMBL" id="UINC01050890">
    <property type="protein sequence ID" value="SVB64392.1"/>
    <property type="molecule type" value="Genomic_DNA"/>
</dbReference>
<organism evidence="1">
    <name type="scientific">marine metagenome</name>
    <dbReference type="NCBI Taxonomy" id="408172"/>
    <lineage>
        <taxon>unclassified sequences</taxon>
        <taxon>metagenomes</taxon>
        <taxon>ecological metagenomes</taxon>
    </lineage>
</organism>